<evidence type="ECO:0000313" key="1">
    <source>
        <dbReference type="EMBL" id="KKM04089.1"/>
    </source>
</evidence>
<protein>
    <submittedName>
        <fullName evidence="1">Uncharacterized protein</fullName>
    </submittedName>
</protein>
<proteinExistence type="predicted"/>
<dbReference type="EMBL" id="LAZR01016533">
    <property type="protein sequence ID" value="KKM04089.1"/>
    <property type="molecule type" value="Genomic_DNA"/>
</dbReference>
<comment type="caution">
    <text evidence="1">The sequence shown here is derived from an EMBL/GenBank/DDBJ whole genome shotgun (WGS) entry which is preliminary data.</text>
</comment>
<sequence>MEVLTREQCYVCKGSGETPYSGAPCITCVPTGSGYIETWVETELNLCPSKEKA</sequence>
<name>A0A0F9GZ34_9ZZZZ</name>
<accession>A0A0F9GZ34</accession>
<reference evidence="1" key="1">
    <citation type="journal article" date="2015" name="Nature">
        <title>Complex archaea that bridge the gap between prokaryotes and eukaryotes.</title>
        <authorList>
            <person name="Spang A."/>
            <person name="Saw J.H."/>
            <person name="Jorgensen S.L."/>
            <person name="Zaremba-Niedzwiedzka K."/>
            <person name="Martijn J."/>
            <person name="Lind A.E."/>
            <person name="van Eijk R."/>
            <person name="Schleper C."/>
            <person name="Guy L."/>
            <person name="Ettema T.J."/>
        </authorList>
    </citation>
    <scope>NUCLEOTIDE SEQUENCE</scope>
</reference>
<dbReference type="AlphaFoldDB" id="A0A0F9GZ34"/>
<gene>
    <name evidence="1" type="ORF">LCGC14_1767720</name>
</gene>
<organism evidence="1">
    <name type="scientific">marine sediment metagenome</name>
    <dbReference type="NCBI Taxonomy" id="412755"/>
    <lineage>
        <taxon>unclassified sequences</taxon>
        <taxon>metagenomes</taxon>
        <taxon>ecological metagenomes</taxon>
    </lineage>
</organism>